<dbReference type="PANTHER" id="PTHR22749:SF6">
    <property type="entry name" value="RIBOFLAVIN KINASE"/>
    <property type="match status" value="1"/>
</dbReference>
<dbReference type="NCBIfam" id="TIGR00083">
    <property type="entry name" value="ribF"/>
    <property type="match status" value="1"/>
</dbReference>
<keyword evidence="12" id="KW-0547">Nucleotide-binding</keyword>
<dbReference type="SUPFAM" id="SSF82114">
    <property type="entry name" value="Riboflavin kinase-like"/>
    <property type="match status" value="1"/>
</dbReference>
<evidence type="ECO:0000256" key="9">
    <source>
        <dbReference type="ARBA" id="ARBA00022643"/>
    </source>
</evidence>
<dbReference type="InterPro" id="IPR014729">
    <property type="entry name" value="Rossmann-like_a/b/a_fold"/>
</dbReference>
<proteinExistence type="inferred from homology"/>
<dbReference type="UniPathway" id="UPA00277">
    <property type="reaction ID" value="UER00407"/>
</dbReference>
<dbReference type="InterPro" id="IPR023468">
    <property type="entry name" value="Riboflavin_kinase"/>
</dbReference>
<dbReference type="InterPro" id="IPR015865">
    <property type="entry name" value="Riboflavin_kinase_bac/euk"/>
</dbReference>
<evidence type="ECO:0000256" key="14">
    <source>
        <dbReference type="ARBA" id="ARBA00022827"/>
    </source>
</evidence>
<comment type="catalytic activity">
    <reaction evidence="18">
        <text>riboflavin + ATP = FMN + ADP + H(+)</text>
        <dbReference type="Rhea" id="RHEA:14357"/>
        <dbReference type="ChEBI" id="CHEBI:15378"/>
        <dbReference type="ChEBI" id="CHEBI:30616"/>
        <dbReference type="ChEBI" id="CHEBI:57986"/>
        <dbReference type="ChEBI" id="CHEBI:58210"/>
        <dbReference type="ChEBI" id="CHEBI:456216"/>
        <dbReference type="EC" id="2.7.1.26"/>
    </reaction>
</comment>
<keyword evidence="8" id="KW-0285">Flavoprotein</keyword>
<comment type="function">
    <text evidence="1">Catalyzes the phosphorylation of riboflavin to FMN followed by the adenylation of FMN to FAD.</text>
</comment>
<evidence type="ECO:0000256" key="12">
    <source>
        <dbReference type="ARBA" id="ARBA00022741"/>
    </source>
</evidence>
<organism evidence="21 22">
    <name type="scientific">Candidatus Taenaricola geysiri</name>
    <dbReference type="NCBI Taxonomy" id="1974752"/>
    <lineage>
        <taxon>Bacteria</taxon>
        <taxon>Pseudomonadati</taxon>
        <taxon>Candidatus Omnitrophota</taxon>
        <taxon>Candidatus Taenaricola</taxon>
    </lineage>
</organism>
<keyword evidence="10" id="KW-0808">Transferase</keyword>
<evidence type="ECO:0000256" key="5">
    <source>
        <dbReference type="ARBA" id="ARBA00012105"/>
    </source>
</evidence>
<keyword evidence="15" id="KW-0067">ATP-binding</keyword>
<dbReference type="PANTHER" id="PTHR22749">
    <property type="entry name" value="RIBOFLAVIN KINASE/FMN ADENYLYLTRANSFERASE"/>
    <property type="match status" value="1"/>
</dbReference>
<name>A0A2J0LIA4_9BACT</name>
<comment type="catalytic activity">
    <reaction evidence="19">
        <text>FMN + ATP + H(+) = FAD + diphosphate</text>
        <dbReference type="Rhea" id="RHEA:17237"/>
        <dbReference type="ChEBI" id="CHEBI:15378"/>
        <dbReference type="ChEBI" id="CHEBI:30616"/>
        <dbReference type="ChEBI" id="CHEBI:33019"/>
        <dbReference type="ChEBI" id="CHEBI:57692"/>
        <dbReference type="ChEBI" id="CHEBI:58210"/>
        <dbReference type="EC" id="2.7.7.2"/>
    </reaction>
</comment>
<evidence type="ECO:0000256" key="7">
    <source>
        <dbReference type="ARBA" id="ARBA00018483"/>
    </source>
</evidence>
<evidence type="ECO:0000256" key="19">
    <source>
        <dbReference type="ARBA" id="ARBA00049494"/>
    </source>
</evidence>
<dbReference type="NCBIfam" id="NF004162">
    <property type="entry name" value="PRK05627.1-5"/>
    <property type="match status" value="1"/>
</dbReference>
<comment type="pathway">
    <text evidence="3">Cofactor biosynthesis; FMN biosynthesis; FMN from riboflavin (ATP route): step 1/1.</text>
</comment>
<dbReference type="SMART" id="SM00904">
    <property type="entry name" value="Flavokinase"/>
    <property type="match status" value="1"/>
</dbReference>
<evidence type="ECO:0000256" key="17">
    <source>
        <dbReference type="ARBA" id="ARBA00032176"/>
    </source>
</evidence>
<evidence type="ECO:0000313" key="21">
    <source>
        <dbReference type="EMBL" id="PIW66584.1"/>
    </source>
</evidence>
<dbReference type="GO" id="GO:0003919">
    <property type="term" value="F:FMN adenylyltransferase activity"/>
    <property type="evidence" value="ECO:0007669"/>
    <property type="project" value="UniProtKB-EC"/>
</dbReference>
<dbReference type="EC" id="2.7.7.2" evidence="6"/>
<comment type="pathway">
    <text evidence="2">Cofactor biosynthesis; FAD biosynthesis; FAD from FMN: step 1/1.</text>
</comment>
<dbReference type="EC" id="2.7.1.26" evidence="5"/>
<evidence type="ECO:0000256" key="1">
    <source>
        <dbReference type="ARBA" id="ARBA00002121"/>
    </source>
</evidence>
<dbReference type="GO" id="GO:0009398">
    <property type="term" value="P:FMN biosynthetic process"/>
    <property type="evidence" value="ECO:0007669"/>
    <property type="project" value="UniProtKB-UniPathway"/>
</dbReference>
<dbReference type="GO" id="GO:0009231">
    <property type="term" value="P:riboflavin biosynthetic process"/>
    <property type="evidence" value="ECO:0007669"/>
    <property type="project" value="InterPro"/>
</dbReference>
<dbReference type="GO" id="GO:0008531">
    <property type="term" value="F:riboflavin kinase activity"/>
    <property type="evidence" value="ECO:0007669"/>
    <property type="project" value="UniProtKB-EC"/>
</dbReference>
<protein>
    <recommendedName>
        <fullName evidence="7">Bifunctional riboflavin kinase/FMN adenylyltransferase</fullName>
        <ecNumber evidence="5">2.7.1.26</ecNumber>
        <ecNumber evidence="6">2.7.7.2</ecNumber>
    </recommendedName>
    <alternativeName>
        <fullName evidence="17">Riboflavin biosynthesis protein RibF</fullName>
    </alternativeName>
</protein>
<reference evidence="21 22" key="1">
    <citation type="submission" date="2017-09" db="EMBL/GenBank/DDBJ databases">
        <title>Depth-based differentiation of microbial function through sediment-hosted aquifers and enrichment of novel symbionts in the deep terrestrial subsurface.</title>
        <authorList>
            <person name="Probst A.J."/>
            <person name="Ladd B."/>
            <person name="Jarett J.K."/>
            <person name="Geller-Mcgrath D.E."/>
            <person name="Sieber C.M."/>
            <person name="Emerson J.B."/>
            <person name="Anantharaman K."/>
            <person name="Thomas B.C."/>
            <person name="Malmstrom R."/>
            <person name="Stieglmeier M."/>
            <person name="Klingl A."/>
            <person name="Woyke T."/>
            <person name="Ryan C.M."/>
            <person name="Banfield J.F."/>
        </authorList>
    </citation>
    <scope>NUCLEOTIDE SEQUENCE [LARGE SCALE GENOMIC DNA]</scope>
    <source>
        <strain evidence="21">CG12_big_fil_rev_8_21_14_0_65_43_15</strain>
    </source>
</reference>
<comment type="caution">
    <text evidence="21">The sequence shown here is derived from an EMBL/GenBank/DDBJ whole genome shotgun (WGS) entry which is preliminary data.</text>
</comment>
<dbReference type="PIRSF" id="PIRSF004491">
    <property type="entry name" value="FAD_Synth"/>
    <property type="match status" value="1"/>
</dbReference>
<evidence type="ECO:0000256" key="6">
    <source>
        <dbReference type="ARBA" id="ARBA00012393"/>
    </source>
</evidence>
<dbReference type="Gene3D" id="2.40.30.30">
    <property type="entry name" value="Riboflavin kinase-like"/>
    <property type="match status" value="1"/>
</dbReference>
<feature type="domain" description="Riboflavin kinase" evidence="20">
    <location>
        <begin position="154"/>
        <end position="279"/>
    </location>
</feature>
<dbReference type="Pfam" id="PF01687">
    <property type="entry name" value="Flavokinase"/>
    <property type="match status" value="1"/>
</dbReference>
<feature type="non-terminal residue" evidence="21">
    <location>
        <position position="1"/>
    </location>
</feature>
<dbReference type="GO" id="GO:0005524">
    <property type="term" value="F:ATP binding"/>
    <property type="evidence" value="ECO:0007669"/>
    <property type="project" value="UniProtKB-KW"/>
</dbReference>
<evidence type="ECO:0000256" key="16">
    <source>
        <dbReference type="ARBA" id="ARBA00023268"/>
    </source>
</evidence>
<dbReference type="FunFam" id="3.40.50.620:FF:000021">
    <property type="entry name" value="Riboflavin biosynthesis protein"/>
    <property type="match status" value="1"/>
</dbReference>
<dbReference type="AlphaFoldDB" id="A0A2J0LIA4"/>
<evidence type="ECO:0000256" key="8">
    <source>
        <dbReference type="ARBA" id="ARBA00022630"/>
    </source>
</evidence>
<dbReference type="EMBL" id="PFGP01000054">
    <property type="protein sequence ID" value="PIW66584.1"/>
    <property type="molecule type" value="Genomic_DNA"/>
</dbReference>
<gene>
    <name evidence="21" type="ORF">COW11_02470</name>
</gene>
<dbReference type="UniPathway" id="UPA00276">
    <property type="reaction ID" value="UER00406"/>
</dbReference>
<evidence type="ECO:0000256" key="18">
    <source>
        <dbReference type="ARBA" id="ARBA00047880"/>
    </source>
</evidence>
<dbReference type="CDD" id="cd02064">
    <property type="entry name" value="FAD_synthetase_N"/>
    <property type="match status" value="1"/>
</dbReference>
<evidence type="ECO:0000256" key="13">
    <source>
        <dbReference type="ARBA" id="ARBA00022777"/>
    </source>
</evidence>
<keyword evidence="16" id="KW-0511">Multifunctional enzyme</keyword>
<sequence length="279" mass="31243">GHRRILKAAVRIARGKNTKAIAVTFYPHPLSIVGRGSAPPSLISLKHRLNLIKQAGVDRCLVFNFTKSFAEKSAQHFIKNILIRRLAAGWVVVGEDFRFGKNRQGNCALLYELGKRLGFTLKRVKTLKIKGMAVSSSAIRRLVQKGDLKTASRLLGRPVTVFGTVVKGNNIGRKLGFPTANINPHHEVVPPSGVYVVKVIIDKRRYNGVLNIGIRPTFYGLGHYDKEPSIEAYIFNFSKNIYGKDIEVSFTKKLRAEKKFKNEGALKIQINKDIIKARR</sequence>
<keyword evidence="14" id="KW-0274">FAD</keyword>
<evidence type="ECO:0000313" key="22">
    <source>
        <dbReference type="Proteomes" id="UP000231267"/>
    </source>
</evidence>
<dbReference type="SUPFAM" id="SSF52374">
    <property type="entry name" value="Nucleotidylyl transferase"/>
    <property type="match status" value="1"/>
</dbReference>
<keyword evidence="9" id="KW-0288">FMN</keyword>
<evidence type="ECO:0000256" key="2">
    <source>
        <dbReference type="ARBA" id="ARBA00004726"/>
    </source>
</evidence>
<evidence type="ECO:0000256" key="15">
    <source>
        <dbReference type="ARBA" id="ARBA00022840"/>
    </source>
</evidence>
<evidence type="ECO:0000256" key="10">
    <source>
        <dbReference type="ARBA" id="ARBA00022679"/>
    </source>
</evidence>
<dbReference type="Gene3D" id="3.40.50.620">
    <property type="entry name" value="HUPs"/>
    <property type="match status" value="1"/>
</dbReference>
<dbReference type="InterPro" id="IPR002606">
    <property type="entry name" value="Riboflavin_kinase_bac"/>
</dbReference>
<dbReference type="Pfam" id="PF06574">
    <property type="entry name" value="FAD_syn"/>
    <property type="match status" value="1"/>
</dbReference>
<evidence type="ECO:0000256" key="3">
    <source>
        <dbReference type="ARBA" id="ARBA00005201"/>
    </source>
</evidence>
<evidence type="ECO:0000256" key="4">
    <source>
        <dbReference type="ARBA" id="ARBA00010214"/>
    </source>
</evidence>
<dbReference type="GO" id="GO:0006747">
    <property type="term" value="P:FAD biosynthetic process"/>
    <property type="evidence" value="ECO:0007669"/>
    <property type="project" value="UniProtKB-UniPathway"/>
</dbReference>
<dbReference type="InterPro" id="IPR023465">
    <property type="entry name" value="Riboflavin_kinase_dom_sf"/>
</dbReference>
<dbReference type="InterPro" id="IPR015864">
    <property type="entry name" value="FAD_synthase"/>
</dbReference>
<evidence type="ECO:0000259" key="20">
    <source>
        <dbReference type="SMART" id="SM00904"/>
    </source>
</evidence>
<dbReference type="Proteomes" id="UP000231267">
    <property type="component" value="Unassembled WGS sequence"/>
</dbReference>
<keyword evidence="11" id="KW-0548">Nucleotidyltransferase</keyword>
<evidence type="ECO:0000256" key="11">
    <source>
        <dbReference type="ARBA" id="ARBA00022695"/>
    </source>
</evidence>
<comment type="similarity">
    <text evidence="4">Belongs to the RibF family.</text>
</comment>
<keyword evidence="13" id="KW-0418">Kinase</keyword>
<accession>A0A2J0LIA4</accession>